<keyword evidence="6" id="KW-0963">Cytoplasm</keyword>
<keyword evidence="4" id="KW-0067">ATP-binding</keyword>
<gene>
    <name evidence="6 8" type="primary">tilS</name>
    <name evidence="8" type="ORF">FJR45_02965</name>
</gene>
<evidence type="ECO:0000256" key="6">
    <source>
        <dbReference type="HAMAP-Rule" id="MF_01161"/>
    </source>
</evidence>
<proteinExistence type="inferred from homology"/>
<dbReference type="SUPFAM" id="SSF52402">
    <property type="entry name" value="Adenine nucleotide alpha hydrolases-like"/>
    <property type="match status" value="1"/>
</dbReference>
<dbReference type="NCBIfam" id="TIGR02432">
    <property type="entry name" value="lysidine_TilS_N"/>
    <property type="match status" value="1"/>
</dbReference>
<dbReference type="Gene3D" id="3.40.50.620">
    <property type="entry name" value="HUPs"/>
    <property type="match status" value="1"/>
</dbReference>
<dbReference type="Pfam" id="PF01171">
    <property type="entry name" value="ATP_bind_3"/>
    <property type="match status" value="1"/>
</dbReference>
<dbReference type="InterPro" id="IPR012094">
    <property type="entry name" value="tRNA_Ile_lys_synt"/>
</dbReference>
<evidence type="ECO:0000256" key="1">
    <source>
        <dbReference type="ARBA" id="ARBA00022598"/>
    </source>
</evidence>
<evidence type="ECO:0000256" key="4">
    <source>
        <dbReference type="ARBA" id="ARBA00022840"/>
    </source>
</evidence>
<evidence type="ECO:0000259" key="7">
    <source>
        <dbReference type="Pfam" id="PF01171"/>
    </source>
</evidence>
<reference evidence="8 9" key="1">
    <citation type="submission" date="2019-06" db="EMBL/GenBank/DDBJ databases">
        <title>Sulfurimonas gotlandica sp. nov., a chemoautotrophic and psychrotolerant epsilonproteobacterium isolated from a pelagic redoxcline, and an emended description of the genus Sulfurimonas.</title>
        <authorList>
            <person name="Wang S."/>
            <person name="Jiang L."/>
            <person name="Shao Z."/>
        </authorList>
    </citation>
    <scope>NUCLEOTIDE SEQUENCE [LARGE SCALE GENOMIC DNA]</scope>
    <source>
        <strain evidence="8 9">S2-6</strain>
    </source>
</reference>
<dbReference type="InterPro" id="IPR011063">
    <property type="entry name" value="TilS/TtcA_N"/>
</dbReference>
<dbReference type="AlphaFoldDB" id="A0A7M1AZN5"/>
<name>A0A7M1AZN5_9BACT</name>
<dbReference type="GO" id="GO:0032267">
    <property type="term" value="F:tRNA(Ile)-lysidine synthase activity"/>
    <property type="evidence" value="ECO:0007669"/>
    <property type="project" value="UniProtKB-EC"/>
</dbReference>
<comment type="similarity">
    <text evidence="6">Belongs to the tRNA(Ile)-lysidine synthase family.</text>
</comment>
<organism evidence="8 9">
    <name type="scientific">Sulfurimonas sediminis</name>
    <dbReference type="NCBI Taxonomy" id="2590020"/>
    <lineage>
        <taxon>Bacteria</taxon>
        <taxon>Pseudomonadati</taxon>
        <taxon>Campylobacterota</taxon>
        <taxon>Epsilonproteobacteria</taxon>
        <taxon>Campylobacterales</taxon>
        <taxon>Sulfurimonadaceae</taxon>
        <taxon>Sulfurimonas</taxon>
    </lineage>
</organism>
<keyword evidence="3" id="KW-0547">Nucleotide-binding</keyword>
<dbReference type="GO" id="GO:0006400">
    <property type="term" value="P:tRNA modification"/>
    <property type="evidence" value="ECO:0007669"/>
    <property type="project" value="UniProtKB-UniRule"/>
</dbReference>
<dbReference type="HAMAP" id="MF_01161">
    <property type="entry name" value="tRNA_Ile_lys_synt"/>
    <property type="match status" value="1"/>
</dbReference>
<feature type="domain" description="tRNA(Ile)-lysidine/2-thiocytidine synthase N-terminal" evidence="7">
    <location>
        <begin position="15"/>
        <end position="188"/>
    </location>
</feature>
<dbReference type="GO" id="GO:0005737">
    <property type="term" value="C:cytoplasm"/>
    <property type="evidence" value="ECO:0007669"/>
    <property type="project" value="UniProtKB-SubCell"/>
</dbReference>
<dbReference type="Proteomes" id="UP000593719">
    <property type="component" value="Chromosome"/>
</dbReference>
<sequence>MLKSKTKKALQTTKNLLAFSAGGDSTALLFLLLENDIKFDIAIVNYGIREQSKEEAAYAKALAKEYGFRCHVHHAQKITANFEANARQIRYDFFESLIQQHNYDTLLTAHHLGDRFEWMLMQFCKGAGCVELAGMQEKTQRNGYMLYRPLLHVSKEELLEYLHKNNIRYFEDASNANEKYTRNIFRHNYTNPLLQKYAQGIKKSFAYMDADVKDLIKDASLQKINELACFKKTPTRRNDIYHIDKYLKSINHLMSGEEKKLLQTQDTLVIGRKYVVAMVAEYILIAPYIKPGNMPKNFKEKMRCLHVEPKLRGYLFTDPEAVEFLSLLLV</sequence>
<dbReference type="EC" id="6.3.4.19" evidence="6"/>
<keyword evidence="1 6" id="KW-0436">Ligase</keyword>
<keyword evidence="2 6" id="KW-0819">tRNA processing</keyword>
<evidence type="ECO:0000256" key="5">
    <source>
        <dbReference type="ARBA" id="ARBA00048539"/>
    </source>
</evidence>
<dbReference type="PANTHER" id="PTHR43033:SF1">
    <property type="entry name" value="TRNA(ILE)-LYSIDINE SYNTHASE-RELATED"/>
    <property type="match status" value="1"/>
</dbReference>
<evidence type="ECO:0000313" key="8">
    <source>
        <dbReference type="EMBL" id="QOP42967.1"/>
    </source>
</evidence>
<keyword evidence="9" id="KW-1185">Reference proteome</keyword>
<accession>A0A7M1AZN5</accession>
<dbReference type="PANTHER" id="PTHR43033">
    <property type="entry name" value="TRNA(ILE)-LYSIDINE SYNTHASE-RELATED"/>
    <property type="match status" value="1"/>
</dbReference>
<dbReference type="CDD" id="cd01992">
    <property type="entry name" value="TilS_N"/>
    <property type="match status" value="1"/>
</dbReference>
<dbReference type="RefSeq" id="WP_193151279.1">
    <property type="nucleotide sequence ID" value="NZ_CP041235.1"/>
</dbReference>
<dbReference type="InterPro" id="IPR012795">
    <property type="entry name" value="tRNA_Ile_lys_synt_N"/>
</dbReference>
<protein>
    <recommendedName>
        <fullName evidence="6">tRNA(Ile)-lysidine synthase</fullName>
        <ecNumber evidence="6">6.3.4.19</ecNumber>
    </recommendedName>
    <alternativeName>
        <fullName evidence="6">tRNA(Ile)-2-lysyl-cytidine synthase</fullName>
    </alternativeName>
    <alternativeName>
        <fullName evidence="6">tRNA(Ile)-lysidine synthetase</fullName>
    </alternativeName>
</protein>
<evidence type="ECO:0000313" key="9">
    <source>
        <dbReference type="Proteomes" id="UP000593719"/>
    </source>
</evidence>
<dbReference type="GO" id="GO:0005524">
    <property type="term" value="F:ATP binding"/>
    <property type="evidence" value="ECO:0007669"/>
    <property type="project" value="UniProtKB-KW"/>
</dbReference>
<evidence type="ECO:0000256" key="3">
    <source>
        <dbReference type="ARBA" id="ARBA00022741"/>
    </source>
</evidence>
<dbReference type="InterPro" id="IPR014729">
    <property type="entry name" value="Rossmann-like_a/b/a_fold"/>
</dbReference>
<comment type="catalytic activity">
    <reaction evidence="5 6">
        <text>cytidine(34) in tRNA(Ile2) + L-lysine + ATP = lysidine(34) in tRNA(Ile2) + AMP + diphosphate + H(+)</text>
        <dbReference type="Rhea" id="RHEA:43744"/>
        <dbReference type="Rhea" id="RHEA-COMP:10625"/>
        <dbReference type="Rhea" id="RHEA-COMP:10670"/>
        <dbReference type="ChEBI" id="CHEBI:15378"/>
        <dbReference type="ChEBI" id="CHEBI:30616"/>
        <dbReference type="ChEBI" id="CHEBI:32551"/>
        <dbReference type="ChEBI" id="CHEBI:33019"/>
        <dbReference type="ChEBI" id="CHEBI:82748"/>
        <dbReference type="ChEBI" id="CHEBI:83665"/>
        <dbReference type="ChEBI" id="CHEBI:456215"/>
        <dbReference type="EC" id="6.3.4.19"/>
    </reaction>
</comment>
<dbReference type="EMBL" id="CP041235">
    <property type="protein sequence ID" value="QOP42967.1"/>
    <property type="molecule type" value="Genomic_DNA"/>
</dbReference>
<dbReference type="KEGG" id="ssei:FJR45_02965"/>
<comment type="caution">
    <text evidence="6">Lacks conserved residue(s) required for the propagation of feature annotation.</text>
</comment>
<comment type="subcellular location">
    <subcellularLocation>
        <location evidence="6">Cytoplasm</location>
    </subcellularLocation>
</comment>
<evidence type="ECO:0000256" key="2">
    <source>
        <dbReference type="ARBA" id="ARBA00022694"/>
    </source>
</evidence>
<comment type="function">
    <text evidence="6">Ligates lysine onto the cytidine present at position 34 of the AUA codon-specific tRNA(Ile) that contains the anticodon CAU, in an ATP-dependent manner. Cytidine is converted to lysidine, thus changing the amino acid specificity of the tRNA from methionine to isoleucine.</text>
</comment>